<protein>
    <recommendedName>
        <fullName evidence="1">peptidylprolyl isomerase</fullName>
        <ecNumber evidence="1">5.2.1.8</ecNumber>
    </recommendedName>
</protein>
<evidence type="ECO:0000259" key="4">
    <source>
        <dbReference type="PROSITE" id="PS50072"/>
    </source>
</evidence>
<gene>
    <name evidence="5" type="ORF">JIN87_02595</name>
</gene>
<dbReference type="InterPro" id="IPR002130">
    <property type="entry name" value="Cyclophilin-type_PPIase_dom"/>
</dbReference>
<keyword evidence="3 5" id="KW-0413">Isomerase</keyword>
<dbReference type="InterPro" id="IPR029000">
    <property type="entry name" value="Cyclophilin-like_dom_sf"/>
</dbReference>
<dbReference type="EMBL" id="JAENIL010000003">
    <property type="protein sequence ID" value="MBK1875737.1"/>
    <property type="molecule type" value="Genomic_DNA"/>
</dbReference>
<sequence length="429" mass="46721">MATAHYSLKDNIHRSVATLALFAAIQTTNAFEPEEEGIYAVFDTSMGEFTAKLAYDAVPLTTGNFIGLAEGTIPRFDPETGDIVEQRPFYDGLVFHLVFKDFLIQAGDPLPEDNTVNGPGYTIPEELHPNLSHNPDYSLSMYNTSCISCDPGTADINDISTGSQFFITAAALPGQPPAGYNLDGKFSVFGEVVDGTDVIDAIGEVAVDPETSRPTEDVTINSVTIVREGDAANAFYVSQLELPYRLPTPKVKSQPDPDEGALLSLEAIPGAPYEVETSSDLQAWETTTLTNTGSTIADAPIGPAPLFARVKAPQQAPYDYSEVLDNVTINAVINEAVPGENWTFQFNNDGKGKIIFSEELTFDIDFYTYHRIPDGGRIRLSSIALNHEMVMHIKYVDETSGGLYVWIDDYISGNPLRYPTTGTFEVVTP</sequence>
<evidence type="ECO:0000256" key="2">
    <source>
        <dbReference type="ARBA" id="ARBA00023110"/>
    </source>
</evidence>
<dbReference type="PRINTS" id="PR00153">
    <property type="entry name" value="CSAPPISMRASE"/>
</dbReference>
<dbReference type="GO" id="GO:0003755">
    <property type="term" value="F:peptidyl-prolyl cis-trans isomerase activity"/>
    <property type="evidence" value="ECO:0007669"/>
    <property type="project" value="UniProtKB-KW"/>
</dbReference>
<dbReference type="PROSITE" id="PS50072">
    <property type="entry name" value="CSA_PPIASE_2"/>
    <property type="match status" value="1"/>
</dbReference>
<dbReference type="SUPFAM" id="SSF50891">
    <property type="entry name" value="Cyclophilin-like"/>
    <property type="match status" value="1"/>
</dbReference>
<dbReference type="PANTHER" id="PTHR45625">
    <property type="entry name" value="PEPTIDYL-PROLYL CIS-TRANS ISOMERASE-RELATED"/>
    <property type="match status" value="1"/>
</dbReference>
<organism evidence="5 6">
    <name type="scientific">Pelagicoccus mobilis</name>
    <dbReference type="NCBI Taxonomy" id="415221"/>
    <lineage>
        <taxon>Bacteria</taxon>
        <taxon>Pseudomonadati</taxon>
        <taxon>Verrucomicrobiota</taxon>
        <taxon>Opitutia</taxon>
        <taxon>Puniceicoccales</taxon>
        <taxon>Pelagicoccaceae</taxon>
        <taxon>Pelagicoccus</taxon>
    </lineage>
</organism>
<dbReference type="RefSeq" id="WP_200353954.1">
    <property type="nucleotide sequence ID" value="NZ_JAENIL010000003.1"/>
</dbReference>
<dbReference type="Pfam" id="PF00160">
    <property type="entry name" value="Pro_isomerase"/>
    <property type="match status" value="1"/>
</dbReference>
<dbReference type="InterPro" id="IPR044666">
    <property type="entry name" value="Cyclophilin_A-like"/>
</dbReference>
<dbReference type="PANTHER" id="PTHR45625:SF4">
    <property type="entry name" value="PEPTIDYLPROLYL ISOMERASE DOMAIN AND WD REPEAT-CONTAINING PROTEIN 1"/>
    <property type="match status" value="1"/>
</dbReference>
<feature type="domain" description="PPIase cyclophilin-type" evidence="4">
    <location>
        <begin position="40"/>
        <end position="225"/>
    </location>
</feature>
<dbReference type="AlphaFoldDB" id="A0A934VN08"/>
<evidence type="ECO:0000313" key="6">
    <source>
        <dbReference type="Proteomes" id="UP000617628"/>
    </source>
</evidence>
<evidence type="ECO:0000256" key="3">
    <source>
        <dbReference type="ARBA" id="ARBA00023235"/>
    </source>
</evidence>
<dbReference type="CDD" id="cd00317">
    <property type="entry name" value="cyclophilin"/>
    <property type="match status" value="1"/>
</dbReference>
<proteinExistence type="predicted"/>
<dbReference type="Gene3D" id="2.40.100.10">
    <property type="entry name" value="Cyclophilin-like"/>
    <property type="match status" value="1"/>
</dbReference>
<comment type="caution">
    <text evidence="5">The sequence shown here is derived from an EMBL/GenBank/DDBJ whole genome shotgun (WGS) entry which is preliminary data.</text>
</comment>
<evidence type="ECO:0000313" key="5">
    <source>
        <dbReference type="EMBL" id="MBK1875737.1"/>
    </source>
</evidence>
<keyword evidence="6" id="KW-1185">Reference proteome</keyword>
<dbReference type="EC" id="5.2.1.8" evidence="1"/>
<name>A0A934VN08_9BACT</name>
<dbReference type="Proteomes" id="UP000617628">
    <property type="component" value="Unassembled WGS sequence"/>
</dbReference>
<accession>A0A934VN08</accession>
<reference evidence="5" key="1">
    <citation type="submission" date="2021-01" db="EMBL/GenBank/DDBJ databases">
        <title>Modified the classification status of verrucomicrobia.</title>
        <authorList>
            <person name="Feng X."/>
        </authorList>
    </citation>
    <scope>NUCLEOTIDE SEQUENCE</scope>
    <source>
        <strain evidence="5">KCTC 13126</strain>
    </source>
</reference>
<keyword evidence="2" id="KW-0697">Rotamase</keyword>
<evidence type="ECO:0000256" key="1">
    <source>
        <dbReference type="ARBA" id="ARBA00013194"/>
    </source>
</evidence>